<accession>A0A4D7B0V8</accession>
<gene>
    <name evidence="6" type="ORF">E8M01_25630</name>
</gene>
<keyword evidence="4" id="KW-0804">Transcription</keyword>
<proteinExistence type="inferred from homology"/>
<dbReference type="CDD" id="cd08412">
    <property type="entry name" value="PBP2_PAO1_like"/>
    <property type="match status" value="1"/>
</dbReference>
<evidence type="ECO:0000313" key="7">
    <source>
        <dbReference type="Proteomes" id="UP000298781"/>
    </source>
</evidence>
<evidence type="ECO:0000256" key="4">
    <source>
        <dbReference type="ARBA" id="ARBA00023163"/>
    </source>
</evidence>
<keyword evidence="2" id="KW-0805">Transcription regulation</keyword>
<dbReference type="Proteomes" id="UP000298781">
    <property type="component" value="Chromosome"/>
</dbReference>
<dbReference type="KEGG" id="pstg:E8M01_25630"/>
<dbReference type="SUPFAM" id="SSF53850">
    <property type="entry name" value="Periplasmic binding protein-like II"/>
    <property type="match status" value="1"/>
</dbReference>
<dbReference type="GO" id="GO:0003700">
    <property type="term" value="F:DNA-binding transcription factor activity"/>
    <property type="evidence" value="ECO:0007669"/>
    <property type="project" value="InterPro"/>
</dbReference>
<organism evidence="6 7">
    <name type="scientific">Phreatobacter stygius</name>
    <dbReference type="NCBI Taxonomy" id="1940610"/>
    <lineage>
        <taxon>Bacteria</taxon>
        <taxon>Pseudomonadati</taxon>
        <taxon>Pseudomonadota</taxon>
        <taxon>Alphaproteobacteria</taxon>
        <taxon>Hyphomicrobiales</taxon>
        <taxon>Phreatobacteraceae</taxon>
        <taxon>Phreatobacter</taxon>
    </lineage>
</organism>
<evidence type="ECO:0000256" key="3">
    <source>
        <dbReference type="ARBA" id="ARBA00023125"/>
    </source>
</evidence>
<dbReference type="OrthoDB" id="8679465at2"/>
<evidence type="ECO:0000256" key="1">
    <source>
        <dbReference type="ARBA" id="ARBA00009437"/>
    </source>
</evidence>
<keyword evidence="7" id="KW-1185">Reference proteome</keyword>
<dbReference type="Gene3D" id="3.40.190.10">
    <property type="entry name" value="Periplasmic binding protein-like II"/>
    <property type="match status" value="2"/>
</dbReference>
<dbReference type="Pfam" id="PF00126">
    <property type="entry name" value="HTH_1"/>
    <property type="match status" value="1"/>
</dbReference>
<evidence type="ECO:0000313" key="6">
    <source>
        <dbReference type="EMBL" id="QCI67309.1"/>
    </source>
</evidence>
<dbReference type="FunFam" id="1.10.10.10:FF:000001">
    <property type="entry name" value="LysR family transcriptional regulator"/>
    <property type="match status" value="1"/>
</dbReference>
<dbReference type="PANTHER" id="PTHR30419">
    <property type="entry name" value="HTH-TYPE TRANSCRIPTIONAL REGULATOR YBHD"/>
    <property type="match status" value="1"/>
</dbReference>
<comment type="similarity">
    <text evidence="1">Belongs to the LysR transcriptional regulatory family.</text>
</comment>
<dbReference type="Gene3D" id="1.10.10.10">
    <property type="entry name" value="Winged helix-like DNA-binding domain superfamily/Winged helix DNA-binding domain"/>
    <property type="match status" value="1"/>
</dbReference>
<dbReference type="PROSITE" id="PS50931">
    <property type="entry name" value="HTH_LYSR"/>
    <property type="match status" value="1"/>
</dbReference>
<dbReference type="EMBL" id="CP039690">
    <property type="protein sequence ID" value="QCI67309.1"/>
    <property type="molecule type" value="Genomic_DNA"/>
</dbReference>
<dbReference type="InterPro" id="IPR050950">
    <property type="entry name" value="HTH-type_LysR_regulators"/>
</dbReference>
<dbReference type="GO" id="GO:0003677">
    <property type="term" value="F:DNA binding"/>
    <property type="evidence" value="ECO:0007669"/>
    <property type="project" value="UniProtKB-KW"/>
</dbReference>
<sequence>MRISLRVLRYVVTTAEAGNVTEAARRLHVSQPSVSAAIAQIEEQFGVQVFVRHHARGMTLTSAGQRLVHDARLLLSHARDFEENTRSLGSALQGEITVGSFITLTARFMPGLLTGFALLHPRIQVKMEEGDQQEILDGLLSGRVEIALSYDYALPDEVLGETLAILPPHLIVSHTHPLAGRETVSLREVIDEPFILLDLPHSRDYFARLFASCGLQPRIAFRSRSFEFIRGLVGRGHGYTILNVVPRSTSSYDGSRVAAVPIEDDVTAVGIMRLRLRRHAMRPAVEAFWSYLDRALAAEGLPAAASIAAREVDAVPDRLA</sequence>
<dbReference type="AlphaFoldDB" id="A0A4D7B0V8"/>
<keyword evidence="3" id="KW-0238">DNA-binding</keyword>
<dbReference type="RefSeq" id="WP_136962740.1">
    <property type="nucleotide sequence ID" value="NZ_CP039690.1"/>
</dbReference>
<reference evidence="6 7" key="1">
    <citation type="submission" date="2019-04" db="EMBL/GenBank/DDBJ databases">
        <title>Phreatobacter aquaticus sp. nov.</title>
        <authorList>
            <person name="Choi A."/>
        </authorList>
    </citation>
    <scope>NUCLEOTIDE SEQUENCE [LARGE SCALE GENOMIC DNA]</scope>
    <source>
        <strain evidence="6 7">KCTC 52518</strain>
    </source>
</reference>
<dbReference type="GO" id="GO:0005829">
    <property type="term" value="C:cytosol"/>
    <property type="evidence" value="ECO:0007669"/>
    <property type="project" value="TreeGrafter"/>
</dbReference>
<dbReference type="InterPro" id="IPR036390">
    <property type="entry name" value="WH_DNA-bd_sf"/>
</dbReference>
<dbReference type="PRINTS" id="PR00039">
    <property type="entry name" value="HTHLYSR"/>
</dbReference>
<protein>
    <submittedName>
        <fullName evidence="6">LysR family transcriptional regulator</fullName>
    </submittedName>
</protein>
<dbReference type="SUPFAM" id="SSF46785">
    <property type="entry name" value="Winged helix' DNA-binding domain"/>
    <property type="match status" value="1"/>
</dbReference>
<name>A0A4D7B0V8_9HYPH</name>
<evidence type="ECO:0000259" key="5">
    <source>
        <dbReference type="PROSITE" id="PS50931"/>
    </source>
</evidence>
<feature type="domain" description="HTH lysR-type" evidence="5">
    <location>
        <begin position="3"/>
        <end position="61"/>
    </location>
</feature>
<dbReference type="InterPro" id="IPR036388">
    <property type="entry name" value="WH-like_DNA-bd_sf"/>
</dbReference>
<dbReference type="InterPro" id="IPR000847">
    <property type="entry name" value="LysR_HTH_N"/>
</dbReference>
<dbReference type="Pfam" id="PF03466">
    <property type="entry name" value="LysR_substrate"/>
    <property type="match status" value="1"/>
</dbReference>
<dbReference type="InterPro" id="IPR005119">
    <property type="entry name" value="LysR_subst-bd"/>
</dbReference>
<evidence type="ECO:0000256" key="2">
    <source>
        <dbReference type="ARBA" id="ARBA00023015"/>
    </source>
</evidence>